<accession>A0A3S8RM67</accession>
<dbReference type="Gene3D" id="3.40.640.10">
    <property type="entry name" value="Type I PLP-dependent aspartate aminotransferase-like (Major domain)"/>
    <property type="match status" value="1"/>
</dbReference>
<evidence type="ECO:0000313" key="7">
    <source>
        <dbReference type="EMBL" id="AZK44038.1"/>
    </source>
</evidence>
<dbReference type="NCBIfam" id="TIGR04350">
    <property type="entry name" value="C_S_lyase_PatB"/>
    <property type="match status" value="1"/>
</dbReference>
<dbReference type="InterPro" id="IPR051798">
    <property type="entry name" value="Class-II_PLP-Dep_Aminotrans"/>
</dbReference>
<dbReference type="InterPro" id="IPR027619">
    <property type="entry name" value="C-S_lyase_PatB-like"/>
</dbReference>
<dbReference type="EC" id="4.4.1.13" evidence="2"/>
<dbReference type="GO" id="GO:0008483">
    <property type="term" value="F:transaminase activity"/>
    <property type="evidence" value="ECO:0007669"/>
    <property type="project" value="UniProtKB-KW"/>
</dbReference>
<dbReference type="AlphaFoldDB" id="A0A3S8RM67"/>
<dbReference type="CDD" id="cd00609">
    <property type="entry name" value="AAT_like"/>
    <property type="match status" value="1"/>
</dbReference>
<dbReference type="GO" id="GO:0030170">
    <property type="term" value="F:pyridoxal phosphate binding"/>
    <property type="evidence" value="ECO:0007669"/>
    <property type="project" value="InterPro"/>
</dbReference>
<name>A0A3S8RM67_9FIRM</name>
<evidence type="ECO:0000313" key="8">
    <source>
        <dbReference type="Proteomes" id="UP000278804"/>
    </source>
</evidence>
<evidence type="ECO:0000256" key="2">
    <source>
        <dbReference type="ARBA" id="ARBA00012224"/>
    </source>
</evidence>
<dbReference type="GO" id="GO:0047804">
    <property type="term" value="F:cysteine-S-conjugate beta-lyase activity"/>
    <property type="evidence" value="ECO:0007669"/>
    <property type="project" value="UniProtKB-EC"/>
</dbReference>
<dbReference type="EMBL" id="CP034234">
    <property type="protein sequence ID" value="AZK44038.1"/>
    <property type="molecule type" value="Genomic_DNA"/>
</dbReference>
<dbReference type="Gene3D" id="3.90.1150.10">
    <property type="entry name" value="Aspartate Aminotransferase, domain 1"/>
    <property type="match status" value="1"/>
</dbReference>
<dbReference type="SUPFAM" id="SSF53383">
    <property type="entry name" value="PLP-dependent transferases"/>
    <property type="match status" value="1"/>
</dbReference>
<dbReference type="InterPro" id="IPR015422">
    <property type="entry name" value="PyrdxlP-dep_Trfase_small"/>
</dbReference>
<keyword evidence="7" id="KW-0808">Transferase</keyword>
<dbReference type="KEGG" id="eri:EEI45_04015"/>
<dbReference type="Pfam" id="PF00155">
    <property type="entry name" value="Aminotran_1_2"/>
    <property type="match status" value="1"/>
</dbReference>
<evidence type="ECO:0000259" key="6">
    <source>
        <dbReference type="Pfam" id="PF00155"/>
    </source>
</evidence>
<evidence type="ECO:0000256" key="3">
    <source>
        <dbReference type="ARBA" id="ARBA00022898"/>
    </source>
</evidence>
<comment type="similarity">
    <text evidence="5">Belongs to the class-II pyridoxal-phosphate-dependent aminotransferase family. MalY/PatB cystathionine beta-lyase subfamily.</text>
</comment>
<gene>
    <name evidence="7" type="ORF">EEI45_04015</name>
</gene>
<sequence length="391" mass="44485">MENFKTIRNRRNDRSYKWMEMEQNAPNHGVDAFPFTVADVDMYHPKALTEGLKAYLDDMVFGYTAPSILYYEAVISWYQRRHQWELKQDWILQAPGVVVAINHALKAFTKEGDGVMIMSPVYYPFKRSIENLKRKVVETTLVEVDDVIVIDFQDFEAKAADANTKVLLLCSPHNPVGRVWSEHELKQIEAICDKYDVLVFSDEIHGDLIMPGYRFIPYATFSKTARQHSITFVSASKSFNFAGLHNAHVIIPSQSLRNQYRDSVTQDGGSLNTNVLGLAATQIAYTQCESWFDEFVCLIAANHQLVKSFIARENIPIRVGPLEGTYLQWLDFRDSGLTEAELIEKLQEHDVFLSPGSKFGESGQGFIRMNLACPQSILKAGLKRIQSAIQE</sequence>
<evidence type="ECO:0000256" key="1">
    <source>
        <dbReference type="ARBA" id="ARBA00001933"/>
    </source>
</evidence>
<keyword evidence="3" id="KW-0663">Pyridoxal phosphate</keyword>
<keyword evidence="7" id="KW-0032">Aminotransferase</keyword>
<evidence type="ECO:0000256" key="5">
    <source>
        <dbReference type="ARBA" id="ARBA00037974"/>
    </source>
</evidence>
<dbReference type="InterPro" id="IPR015424">
    <property type="entry name" value="PyrdxlP-dep_Trfase"/>
</dbReference>
<protein>
    <recommendedName>
        <fullName evidence="2">cysteine-S-conjugate beta-lyase</fullName>
        <ecNumber evidence="2">4.4.1.13</ecNumber>
    </recommendedName>
</protein>
<evidence type="ECO:0000256" key="4">
    <source>
        <dbReference type="ARBA" id="ARBA00023239"/>
    </source>
</evidence>
<dbReference type="PANTHER" id="PTHR43525:SF1">
    <property type="entry name" value="PROTEIN MALY"/>
    <property type="match status" value="1"/>
</dbReference>
<dbReference type="PANTHER" id="PTHR43525">
    <property type="entry name" value="PROTEIN MALY"/>
    <property type="match status" value="1"/>
</dbReference>
<dbReference type="RefSeq" id="WP_125164237.1">
    <property type="nucleotide sequence ID" value="NZ_CP034234.1"/>
</dbReference>
<dbReference type="InterPro" id="IPR015421">
    <property type="entry name" value="PyrdxlP-dep_Trfase_major"/>
</dbReference>
<dbReference type="Proteomes" id="UP000278804">
    <property type="component" value="Chromosome"/>
</dbReference>
<reference evidence="7 8" key="1">
    <citation type="journal article" date="2020" name="Int. J. Syst. Evol. Microbiol.">
        <title>Description of Erysipelothrix piscisicarius sp. nov., an emergent fish pathogen, and assessment of virulence using a tiger barb (Puntigrus tetrazona) infection model.</title>
        <authorList>
            <person name="Pomaranski E.K."/>
            <person name="Griffin M.J."/>
            <person name="Camus A.C."/>
            <person name="Armwood A.R."/>
            <person name="Shelley J."/>
            <person name="Waldbieser G.C."/>
            <person name="LaFrentz B.R."/>
            <person name="Garcia J.C."/>
            <person name="Yanong R."/>
            <person name="Soto E."/>
        </authorList>
    </citation>
    <scope>NUCLEOTIDE SEQUENCE [LARGE SCALE GENOMIC DNA]</scope>
    <source>
        <strain evidence="7 8">15TAL0474</strain>
    </source>
</reference>
<organism evidence="7 8">
    <name type="scientific">Erysipelothrix piscisicarius</name>
    <dbReference type="NCBI Taxonomy" id="2485784"/>
    <lineage>
        <taxon>Bacteria</taxon>
        <taxon>Bacillati</taxon>
        <taxon>Bacillota</taxon>
        <taxon>Erysipelotrichia</taxon>
        <taxon>Erysipelotrichales</taxon>
        <taxon>Erysipelotrichaceae</taxon>
        <taxon>Erysipelothrix</taxon>
    </lineage>
</organism>
<comment type="cofactor">
    <cofactor evidence="1">
        <name>pyridoxal 5'-phosphate</name>
        <dbReference type="ChEBI" id="CHEBI:597326"/>
    </cofactor>
</comment>
<keyword evidence="8" id="KW-1185">Reference proteome</keyword>
<keyword evidence="4" id="KW-0456">Lyase</keyword>
<dbReference type="InterPro" id="IPR004839">
    <property type="entry name" value="Aminotransferase_I/II_large"/>
</dbReference>
<feature type="domain" description="Aminotransferase class I/classII large" evidence="6">
    <location>
        <begin position="70"/>
        <end position="385"/>
    </location>
</feature>
<proteinExistence type="inferred from homology"/>